<evidence type="ECO:0000313" key="1">
    <source>
        <dbReference type="EMBL" id="GAA1663299.1"/>
    </source>
</evidence>
<gene>
    <name evidence="1" type="ORF">GCM10009765_10970</name>
</gene>
<dbReference type="EMBL" id="BAAANY010000003">
    <property type="protein sequence ID" value="GAA1663299.1"/>
    <property type="molecule type" value="Genomic_DNA"/>
</dbReference>
<protein>
    <submittedName>
        <fullName evidence="1">Uncharacterized protein</fullName>
    </submittedName>
</protein>
<comment type="caution">
    <text evidence="1">The sequence shown here is derived from an EMBL/GenBank/DDBJ whole genome shotgun (WGS) entry which is preliminary data.</text>
</comment>
<accession>A0ABN2G0U5</accession>
<reference evidence="1 2" key="1">
    <citation type="journal article" date="2019" name="Int. J. Syst. Evol. Microbiol.">
        <title>The Global Catalogue of Microorganisms (GCM) 10K type strain sequencing project: providing services to taxonomists for standard genome sequencing and annotation.</title>
        <authorList>
            <consortium name="The Broad Institute Genomics Platform"/>
            <consortium name="The Broad Institute Genome Sequencing Center for Infectious Disease"/>
            <person name="Wu L."/>
            <person name="Ma J."/>
        </authorList>
    </citation>
    <scope>NUCLEOTIDE SEQUENCE [LARGE SCALE GENOMIC DNA]</scope>
    <source>
        <strain evidence="1 2">JCM 14718</strain>
    </source>
</reference>
<dbReference type="Proteomes" id="UP001500618">
    <property type="component" value="Unassembled WGS sequence"/>
</dbReference>
<proteinExistence type="predicted"/>
<name>A0ABN2G0U5_9ACTN</name>
<keyword evidence="2" id="KW-1185">Reference proteome</keyword>
<organism evidence="1 2">
    <name type="scientific">Fodinicola feengrottensis</name>
    <dbReference type="NCBI Taxonomy" id="435914"/>
    <lineage>
        <taxon>Bacteria</taxon>
        <taxon>Bacillati</taxon>
        <taxon>Actinomycetota</taxon>
        <taxon>Actinomycetes</taxon>
        <taxon>Mycobacteriales</taxon>
        <taxon>Fodinicola</taxon>
    </lineage>
</organism>
<evidence type="ECO:0000313" key="2">
    <source>
        <dbReference type="Proteomes" id="UP001500618"/>
    </source>
</evidence>
<sequence>MAAGIAFHSWAGGTGKSCWTVVTLSTVADVGKGEWISVDGGRAWTAGWIFYAASWLIPRMGLRPSAQPLILPPPPTVRPRFAYQEMLIFSMPPTKRRASAFTYKQRVQGN</sequence>